<dbReference type="AlphaFoldDB" id="A0A1V0HPB2"/>
<dbReference type="EC" id="2.8.1.-" evidence="5"/>
<dbReference type="InterPro" id="IPR025526">
    <property type="entry name" value="DsrC-like_dom_sf"/>
</dbReference>
<dbReference type="NCBIfam" id="TIGR03342">
    <property type="entry name" value="dsrC_tusE_dsvC"/>
    <property type="match status" value="1"/>
</dbReference>
<dbReference type="PANTHER" id="PTHR37010">
    <property type="entry name" value="SULFURTRANSFERASE TUSE"/>
    <property type="match status" value="1"/>
</dbReference>
<sequence>MENKFYTDSNGYIKDEKKWSKSFAYLIAEQENILLTDEHWKIIMFIRNFFLKFNTSPTSRMLIRAISKNKKIDSMYLYKLFPNGIAKQAAKMAGIPKPTKCI</sequence>
<evidence type="ECO:0000256" key="2">
    <source>
        <dbReference type="ARBA" id="ARBA00022490"/>
    </source>
</evidence>
<dbReference type="Pfam" id="PF04358">
    <property type="entry name" value="DsrC"/>
    <property type="match status" value="1"/>
</dbReference>
<dbReference type="InterPro" id="IPR007453">
    <property type="entry name" value="DsrC/TusE"/>
</dbReference>
<comment type="similarity">
    <text evidence="5">Belongs to the dsrC/tusE family.</text>
</comment>
<dbReference type="PANTHER" id="PTHR37010:SF1">
    <property type="entry name" value="SULFURTRANSFERASE TUSE"/>
    <property type="match status" value="1"/>
</dbReference>
<dbReference type="Gene3D" id="3.30.1420.10">
    <property type="match status" value="1"/>
</dbReference>
<comment type="function">
    <text evidence="3">Part of a sulfur-relay system required for 2-thiolation of 5-methylaminomethyl-2-thiouridine (mnm(5)s(2)U) at tRNA wobble positions. Could accept sulfur from TusD.</text>
</comment>
<dbReference type="STRING" id="428412.AOE58_02045"/>
<dbReference type="EMBL" id="CP012846">
    <property type="protein sequence ID" value="ARC54645.1"/>
    <property type="molecule type" value="Genomic_DNA"/>
</dbReference>
<dbReference type="PIRSF" id="PIRSF006223">
    <property type="entry name" value="DsrC_TusE"/>
    <property type="match status" value="1"/>
</dbReference>
<gene>
    <name evidence="7" type="ORF">AOE58_02045</name>
</gene>
<evidence type="ECO:0000256" key="5">
    <source>
        <dbReference type="PIRNR" id="PIRNR006223"/>
    </source>
</evidence>
<proteinExistence type="inferred from homology"/>
<evidence type="ECO:0000313" key="8">
    <source>
        <dbReference type="Proteomes" id="UP000243729"/>
    </source>
</evidence>
<organism evidence="7 8">
    <name type="scientific">Candidatus Riesia pthiripubis</name>
    <dbReference type="NCBI Taxonomy" id="428412"/>
    <lineage>
        <taxon>Bacteria</taxon>
        <taxon>Pseudomonadati</taxon>
        <taxon>Pseudomonadota</taxon>
        <taxon>Gammaproteobacteria</taxon>
        <taxon>Enterobacterales</taxon>
        <taxon>Enterobacteriaceae</taxon>
        <taxon>Candidatus Riesia</taxon>
    </lineage>
</organism>
<accession>A0A1V0HPB2</accession>
<dbReference type="GO" id="GO:0016740">
    <property type="term" value="F:transferase activity"/>
    <property type="evidence" value="ECO:0007669"/>
    <property type="project" value="UniProtKB-KW"/>
</dbReference>
<evidence type="ECO:0000256" key="3">
    <source>
        <dbReference type="ARBA" id="ARBA00025277"/>
    </source>
</evidence>
<dbReference type="Gene3D" id="1.10.10.370">
    <property type="entry name" value="DsrC-like protein, C-terminal domain"/>
    <property type="match status" value="1"/>
</dbReference>
<name>A0A1V0HPB2_9ENTR</name>
<evidence type="ECO:0000313" key="7">
    <source>
        <dbReference type="EMBL" id="ARC54645.1"/>
    </source>
</evidence>
<feature type="active site" description="Cysteine persulfide intermediate" evidence="6">
    <location>
        <position position="101"/>
    </location>
</feature>
<keyword evidence="8" id="KW-1185">Reference proteome</keyword>
<dbReference type="SUPFAM" id="SSF69721">
    <property type="entry name" value="DsrC, the gamma subunit of dissimilatory sulfite reductase"/>
    <property type="match status" value="1"/>
</dbReference>
<comment type="subcellular location">
    <subcellularLocation>
        <location evidence="1">Cytoplasm</location>
    </subcellularLocation>
</comment>
<dbReference type="InterPro" id="IPR043163">
    <property type="entry name" value="DsrC-like_N"/>
</dbReference>
<evidence type="ECO:0000256" key="6">
    <source>
        <dbReference type="PIRSR" id="PIRSR006223-50"/>
    </source>
</evidence>
<evidence type="ECO:0000256" key="4">
    <source>
        <dbReference type="ARBA" id="ARBA00025918"/>
    </source>
</evidence>
<keyword evidence="5" id="KW-0808">Transferase</keyword>
<dbReference type="InterPro" id="IPR042072">
    <property type="entry name" value="DsrC-like_C"/>
</dbReference>
<evidence type="ECO:0000256" key="1">
    <source>
        <dbReference type="ARBA" id="ARBA00004496"/>
    </source>
</evidence>
<dbReference type="Proteomes" id="UP000243729">
    <property type="component" value="Chromosome"/>
</dbReference>
<dbReference type="GO" id="GO:0002143">
    <property type="term" value="P:tRNA wobble position uridine thiolation"/>
    <property type="evidence" value="ECO:0007669"/>
    <property type="project" value="TreeGrafter"/>
</dbReference>
<dbReference type="GO" id="GO:0097163">
    <property type="term" value="F:sulfur carrier activity"/>
    <property type="evidence" value="ECO:0007669"/>
    <property type="project" value="TreeGrafter"/>
</dbReference>
<reference evidence="7 8" key="1">
    <citation type="submission" date="2015-10" db="EMBL/GenBank/DDBJ databases">
        <title>Survey of human and primate louse endosymbionts.</title>
        <authorList>
            <person name="Boyd B.M."/>
        </authorList>
    </citation>
    <scope>NUCLEOTIDE SEQUENCE [LARGE SCALE GENOMIC DNA]</scope>
    <source>
        <strain evidence="7 8">HPNA</strain>
    </source>
</reference>
<comment type="subunit">
    <text evidence="4">Interacts with the TusBCD complex. Interacts with MnmA.</text>
</comment>
<keyword evidence="2" id="KW-0963">Cytoplasm</keyword>
<dbReference type="GO" id="GO:0005737">
    <property type="term" value="C:cytoplasm"/>
    <property type="evidence" value="ECO:0007669"/>
    <property type="project" value="UniProtKB-SubCell"/>
</dbReference>
<protein>
    <recommendedName>
        <fullName evidence="5">Sulfurtransferase</fullName>
        <ecNumber evidence="5">2.8.1.-</ecNumber>
    </recommendedName>
</protein>